<feature type="region of interest" description="Disordered" evidence="1">
    <location>
        <begin position="1"/>
        <end position="35"/>
    </location>
</feature>
<feature type="transmembrane region" description="Helical" evidence="2">
    <location>
        <begin position="54"/>
        <end position="73"/>
    </location>
</feature>
<evidence type="ECO:0000313" key="3">
    <source>
        <dbReference type="EMBL" id="NMR20794.1"/>
    </source>
</evidence>
<gene>
    <name evidence="3" type="ORF">HIR71_11290</name>
</gene>
<feature type="transmembrane region" description="Helical" evidence="2">
    <location>
        <begin position="133"/>
        <end position="152"/>
    </location>
</feature>
<dbReference type="Proteomes" id="UP000562124">
    <property type="component" value="Unassembled WGS sequence"/>
</dbReference>
<name>A0A7Y0LZT7_CELFI</name>
<feature type="compositionally biased region" description="Basic and acidic residues" evidence="1">
    <location>
        <begin position="7"/>
        <end position="22"/>
    </location>
</feature>
<keyword evidence="2" id="KW-1133">Transmembrane helix</keyword>
<evidence type="ECO:0000256" key="1">
    <source>
        <dbReference type="SAM" id="MobiDB-lite"/>
    </source>
</evidence>
<keyword evidence="2" id="KW-0812">Transmembrane</keyword>
<dbReference type="RefSeq" id="WP_169325172.1">
    <property type="nucleotide sequence ID" value="NZ_JABCJJ010000017.1"/>
</dbReference>
<feature type="transmembrane region" description="Helical" evidence="2">
    <location>
        <begin position="172"/>
        <end position="189"/>
    </location>
</feature>
<evidence type="ECO:0000256" key="2">
    <source>
        <dbReference type="SAM" id="Phobius"/>
    </source>
</evidence>
<sequence length="202" mass="20967">MTQEGGPRGRSDGGARVGRPERPATAPPRPEVGGEGFAATIEVGAPPRSVTVSMWLWVASAVAALVAALALWLGQEALRTRLAAAVVEQDPARAADVVADAARYAFLAAFGSVLLVAAIHLTLALLMRVGRVWARNLLVLTGAVGIAVVVLVQEVVADRAGSVLSDLPRAALLVQAALALAALVALLLPGPRRWFRRARALV</sequence>
<protein>
    <submittedName>
        <fullName evidence="3">Uncharacterized protein</fullName>
    </submittedName>
</protein>
<evidence type="ECO:0000313" key="4">
    <source>
        <dbReference type="Proteomes" id="UP000562124"/>
    </source>
</evidence>
<keyword evidence="2" id="KW-0472">Membrane</keyword>
<dbReference type="AlphaFoldDB" id="A0A7Y0LZT7"/>
<organism evidence="3 4">
    <name type="scientific">Cellulomonas fimi</name>
    <dbReference type="NCBI Taxonomy" id="1708"/>
    <lineage>
        <taxon>Bacteria</taxon>
        <taxon>Bacillati</taxon>
        <taxon>Actinomycetota</taxon>
        <taxon>Actinomycetes</taxon>
        <taxon>Micrococcales</taxon>
        <taxon>Cellulomonadaceae</taxon>
        <taxon>Cellulomonas</taxon>
    </lineage>
</organism>
<feature type="transmembrane region" description="Helical" evidence="2">
    <location>
        <begin position="104"/>
        <end position="126"/>
    </location>
</feature>
<comment type="caution">
    <text evidence="3">The sequence shown here is derived from an EMBL/GenBank/DDBJ whole genome shotgun (WGS) entry which is preliminary data.</text>
</comment>
<proteinExistence type="predicted"/>
<reference evidence="3 4" key="1">
    <citation type="submission" date="2020-04" db="EMBL/GenBank/DDBJ databases">
        <title>Sequencing and Assembly of C. fimi.</title>
        <authorList>
            <person name="Ramsey A.R."/>
        </authorList>
    </citation>
    <scope>NUCLEOTIDE SEQUENCE [LARGE SCALE GENOMIC DNA]</scope>
    <source>
        <strain evidence="3 4">SB</strain>
    </source>
</reference>
<dbReference type="EMBL" id="JABCJJ010000017">
    <property type="protein sequence ID" value="NMR20794.1"/>
    <property type="molecule type" value="Genomic_DNA"/>
</dbReference>
<keyword evidence="4" id="KW-1185">Reference proteome</keyword>
<accession>A0A7Y0LZT7</accession>